<dbReference type="Gene3D" id="3.60.21.10">
    <property type="match status" value="1"/>
</dbReference>
<sequence length="270" mass="28771">IKSEMLANCDFLVGNLETALATPGVGSPNLYKNFAFLAPLAALDWMQGVNMTVVSLANNHALDYGGAALLDELRLLPEHNILGFGAGGDTGAAFTPKYYIYQDTVIGFVGVNGVENSVTNPSYNSPGNAYFDYNKIVSAIKTAKENADIVVVFPHWGTEGSDYANSFQKSWAQTFVNAGADLVVGAGPHKVQEYVEVGGKPVYYSLGNFAVFGFYYSPGGSVGAYMQATVSNKQIISTQQTKVLISYYGLPVKLGENPADPYPGDAFGPL</sequence>
<dbReference type="Proteomes" id="UP000760819">
    <property type="component" value="Unassembled WGS sequence"/>
</dbReference>
<dbReference type="CDD" id="cd07381">
    <property type="entry name" value="MPP_CapA"/>
    <property type="match status" value="1"/>
</dbReference>
<evidence type="ECO:0000259" key="2">
    <source>
        <dbReference type="SMART" id="SM00854"/>
    </source>
</evidence>
<comment type="caution">
    <text evidence="3">The sequence shown here is derived from an EMBL/GenBank/DDBJ whole genome shotgun (WGS) entry which is preliminary data.</text>
</comment>
<dbReference type="SMART" id="SM00854">
    <property type="entry name" value="PGA_cap"/>
    <property type="match status" value="1"/>
</dbReference>
<dbReference type="InterPro" id="IPR029052">
    <property type="entry name" value="Metallo-depent_PP-like"/>
</dbReference>
<reference evidence="3" key="1">
    <citation type="submission" date="2020-04" db="EMBL/GenBank/DDBJ databases">
        <authorList>
            <person name="Zhang T."/>
        </authorList>
    </citation>
    <scope>NUCLEOTIDE SEQUENCE</scope>
    <source>
        <strain evidence="3">HKST-UBA12</strain>
    </source>
</reference>
<gene>
    <name evidence="3" type="ORF">KC640_01060</name>
</gene>
<evidence type="ECO:0000313" key="3">
    <source>
        <dbReference type="EMBL" id="MCA9378993.1"/>
    </source>
</evidence>
<dbReference type="Pfam" id="PF09587">
    <property type="entry name" value="PGA_cap"/>
    <property type="match status" value="1"/>
</dbReference>
<dbReference type="PANTHER" id="PTHR33393:SF13">
    <property type="entry name" value="PGA BIOSYNTHESIS PROTEIN CAPA"/>
    <property type="match status" value="1"/>
</dbReference>
<proteinExistence type="inferred from homology"/>
<feature type="non-terminal residue" evidence="3">
    <location>
        <position position="1"/>
    </location>
</feature>
<feature type="domain" description="Capsule synthesis protein CapA" evidence="2">
    <location>
        <begin position="5"/>
        <end position="213"/>
    </location>
</feature>
<reference evidence="3" key="2">
    <citation type="journal article" date="2021" name="Microbiome">
        <title>Successional dynamics and alternative stable states in a saline activated sludge microbial community over 9 years.</title>
        <authorList>
            <person name="Wang Y."/>
            <person name="Ye J."/>
            <person name="Ju F."/>
            <person name="Liu L."/>
            <person name="Boyd J.A."/>
            <person name="Deng Y."/>
            <person name="Parks D.H."/>
            <person name="Jiang X."/>
            <person name="Yin X."/>
            <person name="Woodcroft B.J."/>
            <person name="Tyson G.W."/>
            <person name="Hugenholtz P."/>
            <person name="Polz M.F."/>
            <person name="Zhang T."/>
        </authorList>
    </citation>
    <scope>NUCLEOTIDE SEQUENCE</scope>
    <source>
        <strain evidence="3">HKST-UBA12</strain>
    </source>
</reference>
<evidence type="ECO:0000256" key="1">
    <source>
        <dbReference type="ARBA" id="ARBA00005662"/>
    </source>
</evidence>
<accession>A0A955KZE2</accession>
<comment type="similarity">
    <text evidence="1">Belongs to the CapA family.</text>
</comment>
<dbReference type="InterPro" id="IPR052169">
    <property type="entry name" value="CW_Biosynth-Accessory"/>
</dbReference>
<organism evidence="3 4">
    <name type="scientific">Candidatus Dojkabacteria bacterium</name>
    <dbReference type="NCBI Taxonomy" id="2099670"/>
    <lineage>
        <taxon>Bacteria</taxon>
        <taxon>Candidatus Dojkabacteria</taxon>
    </lineage>
</organism>
<name>A0A955KZE2_9BACT</name>
<evidence type="ECO:0000313" key="4">
    <source>
        <dbReference type="Proteomes" id="UP000760819"/>
    </source>
</evidence>
<dbReference type="InterPro" id="IPR019079">
    <property type="entry name" value="Capsule_synth_CapA"/>
</dbReference>
<dbReference type="SUPFAM" id="SSF56300">
    <property type="entry name" value="Metallo-dependent phosphatases"/>
    <property type="match status" value="1"/>
</dbReference>
<dbReference type="EMBL" id="JAGQLI010000054">
    <property type="protein sequence ID" value="MCA9378993.1"/>
    <property type="molecule type" value="Genomic_DNA"/>
</dbReference>
<dbReference type="PANTHER" id="PTHR33393">
    <property type="entry name" value="POLYGLUTAMINE SYNTHESIS ACCESSORY PROTEIN RV0574C-RELATED"/>
    <property type="match status" value="1"/>
</dbReference>
<dbReference type="AlphaFoldDB" id="A0A955KZE2"/>
<protein>
    <submittedName>
        <fullName evidence="3">CapA family protein</fullName>
    </submittedName>
</protein>